<dbReference type="InterPro" id="IPR051959">
    <property type="entry name" value="PAK1-Kinase_Regulator"/>
</dbReference>
<dbReference type="SMART" id="SM00320">
    <property type="entry name" value="WD40"/>
    <property type="match status" value="2"/>
</dbReference>
<dbReference type="InterPro" id="IPR001680">
    <property type="entry name" value="WD40_rpt"/>
</dbReference>
<keyword evidence="4" id="KW-1185">Reference proteome</keyword>
<dbReference type="InterPro" id="IPR036322">
    <property type="entry name" value="WD40_repeat_dom_sf"/>
</dbReference>
<dbReference type="PANTHER" id="PTHR44675:SF1">
    <property type="entry name" value="P21-ACTIVATED PROTEIN KINASE-INTERACTING PROTEIN 1"/>
    <property type="match status" value="1"/>
</dbReference>
<protein>
    <submittedName>
        <fullName evidence="3">Uncharacterized protein</fullName>
    </submittedName>
</protein>
<dbReference type="EMBL" id="JAVIJP010000066">
    <property type="protein sequence ID" value="KAL3620408.1"/>
    <property type="molecule type" value="Genomic_DNA"/>
</dbReference>
<dbReference type="AlphaFoldDB" id="A0ABD3BSG6"/>
<feature type="region of interest" description="Disordered" evidence="2">
    <location>
        <begin position="124"/>
        <end position="148"/>
    </location>
</feature>
<comment type="caution">
    <text evidence="3">The sequence shown here is derived from an EMBL/GenBank/DDBJ whole genome shotgun (WGS) entry which is preliminary data.</text>
</comment>
<proteinExistence type="predicted"/>
<evidence type="ECO:0000256" key="2">
    <source>
        <dbReference type="SAM" id="MobiDB-lite"/>
    </source>
</evidence>
<dbReference type="SUPFAM" id="SSF50978">
    <property type="entry name" value="WD40 repeat-like"/>
    <property type="match status" value="1"/>
</dbReference>
<dbReference type="Proteomes" id="UP001632038">
    <property type="component" value="Unassembled WGS sequence"/>
</dbReference>
<organism evidence="3 4">
    <name type="scientific">Castilleja foliolosa</name>
    <dbReference type="NCBI Taxonomy" id="1961234"/>
    <lineage>
        <taxon>Eukaryota</taxon>
        <taxon>Viridiplantae</taxon>
        <taxon>Streptophyta</taxon>
        <taxon>Embryophyta</taxon>
        <taxon>Tracheophyta</taxon>
        <taxon>Spermatophyta</taxon>
        <taxon>Magnoliopsida</taxon>
        <taxon>eudicotyledons</taxon>
        <taxon>Gunneridae</taxon>
        <taxon>Pentapetalae</taxon>
        <taxon>asterids</taxon>
        <taxon>lamiids</taxon>
        <taxon>Lamiales</taxon>
        <taxon>Orobanchaceae</taxon>
        <taxon>Pedicularideae</taxon>
        <taxon>Castillejinae</taxon>
        <taxon>Castilleja</taxon>
    </lineage>
</organism>
<keyword evidence="1" id="KW-0853">WD repeat</keyword>
<accession>A0ABD3BSG6</accession>
<evidence type="ECO:0000256" key="1">
    <source>
        <dbReference type="PROSITE-ProRule" id="PRU00221"/>
    </source>
</evidence>
<sequence length="148" mass="16073">MAVDEKVGVHEAEDARLILNLDNKKKVLCAVPGKNGILFTGGEDRNINAYSIEDAHSARIKGIVVLSKNSDDSSGDEDPYIIASASSDRVIRVWDVRMANKEKTNPLTEANTKSRFTCLAGSSLGSLKRRRPEMPNTEENAEAAAVES</sequence>
<gene>
    <name evidence="3" type="ORF">CASFOL_035320</name>
</gene>
<evidence type="ECO:0000313" key="3">
    <source>
        <dbReference type="EMBL" id="KAL3620408.1"/>
    </source>
</evidence>
<feature type="repeat" description="WD" evidence="1">
    <location>
        <begin position="82"/>
        <end position="104"/>
    </location>
</feature>
<dbReference type="PROSITE" id="PS50082">
    <property type="entry name" value="WD_REPEATS_2"/>
    <property type="match status" value="1"/>
</dbReference>
<name>A0ABD3BSG6_9LAMI</name>
<dbReference type="Gene3D" id="2.130.10.10">
    <property type="entry name" value="YVTN repeat-like/Quinoprotein amine dehydrogenase"/>
    <property type="match status" value="1"/>
</dbReference>
<dbReference type="PANTHER" id="PTHR44675">
    <property type="entry name" value="PAK1 INTERACTING PROTEIN 1"/>
    <property type="match status" value="1"/>
</dbReference>
<reference evidence="4" key="1">
    <citation type="journal article" date="2024" name="IScience">
        <title>Strigolactones Initiate the Formation of Haustorium-like Structures in Castilleja.</title>
        <authorList>
            <person name="Buerger M."/>
            <person name="Peterson D."/>
            <person name="Chory J."/>
        </authorList>
    </citation>
    <scope>NUCLEOTIDE SEQUENCE [LARGE SCALE GENOMIC DNA]</scope>
</reference>
<dbReference type="InterPro" id="IPR015943">
    <property type="entry name" value="WD40/YVTN_repeat-like_dom_sf"/>
</dbReference>
<evidence type="ECO:0000313" key="4">
    <source>
        <dbReference type="Proteomes" id="UP001632038"/>
    </source>
</evidence>